<evidence type="ECO:0000256" key="17">
    <source>
        <dbReference type="ARBA" id="ARBA00023212"/>
    </source>
</evidence>
<dbReference type="EMBL" id="JAFIRN010000010">
    <property type="protein sequence ID" value="KAG5840861.1"/>
    <property type="molecule type" value="Genomic_DNA"/>
</dbReference>
<dbReference type="SUPFAM" id="SSF55753">
    <property type="entry name" value="Actin depolymerizing proteins"/>
    <property type="match status" value="6"/>
</dbReference>
<feature type="domain" description="Gelsolin-like" evidence="23">
    <location>
        <begin position="145"/>
        <end position="218"/>
    </location>
</feature>
<comment type="subunit">
    <text evidence="21">Interacts with NUP62. Interacts with NUTF2 and RAN; involved in CAPG nuclear import.</text>
</comment>
<evidence type="ECO:0000256" key="18">
    <source>
        <dbReference type="ARBA" id="ARBA00023242"/>
    </source>
</evidence>
<dbReference type="GO" id="GO:0005615">
    <property type="term" value="C:extracellular space"/>
    <property type="evidence" value="ECO:0007669"/>
    <property type="project" value="TreeGrafter"/>
</dbReference>
<dbReference type="SMART" id="SM00262">
    <property type="entry name" value="GEL"/>
    <property type="match status" value="6"/>
</dbReference>
<dbReference type="FunFam" id="3.40.20.10:FF:000001">
    <property type="entry name" value="Gelsolin"/>
    <property type="match status" value="1"/>
</dbReference>
<keyword evidence="8 22" id="KW-0117">Actin capping</keyword>
<evidence type="ECO:0000313" key="24">
    <source>
        <dbReference type="EMBL" id="KAG5840861.1"/>
    </source>
</evidence>
<evidence type="ECO:0000256" key="1">
    <source>
        <dbReference type="ARBA" id="ARBA00004123"/>
    </source>
</evidence>
<dbReference type="CDD" id="cd11288">
    <property type="entry name" value="gelsolin_S5_like"/>
    <property type="match status" value="1"/>
</dbReference>
<evidence type="ECO:0000256" key="7">
    <source>
        <dbReference type="ARBA" id="ARBA00018797"/>
    </source>
</evidence>
<keyword evidence="13" id="KW-0970">Cilium biogenesis/degradation</keyword>
<dbReference type="CDD" id="cd11292">
    <property type="entry name" value="gelsolin_S3_like"/>
    <property type="match status" value="1"/>
</dbReference>
<evidence type="ECO:0000256" key="21">
    <source>
        <dbReference type="ARBA" id="ARBA00063813"/>
    </source>
</evidence>
<comment type="similarity">
    <text evidence="6 22">Belongs to the villin/gelsolin family.</text>
</comment>
<dbReference type="GO" id="GO:0005634">
    <property type="term" value="C:nucleus"/>
    <property type="evidence" value="ECO:0007669"/>
    <property type="project" value="UniProtKB-SubCell"/>
</dbReference>
<dbReference type="GO" id="GO:0030027">
    <property type="term" value="C:lamellipodium"/>
    <property type="evidence" value="ECO:0007669"/>
    <property type="project" value="UniProtKB-SubCell"/>
</dbReference>
<evidence type="ECO:0000256" key="22">
    <source>
        <dbReference type="RuleBase" id="RU367130"/>
    </source>
</evidence>
<keyword evidence="10" id="KW-0597">Phosphoprotein</keyword>
<accession>A0A9D3M2U6</accession>
<dbReference type="CDD" id="cd11291">
    <property type="entry name" value="gelsolin_S6_like"/>
    <property type="match status" value="1"/>
</dbReference>
<comment type="caution">
    <text evidence="24">The sequence shown here is derived from an EMBL/GenBank/DDBJ whole genome shotgun (WGS) entry which is preliminary data.</text>
</comment>
<dbReference type="CDD" id="cd11293">
    <property type="entry name" value="gelsolin_S4_like"/>
    <property type="match status" value="1"/>
</dbReference>
<evidence type="ECO:0000256" key="9">
    <source>
        <dbReference type="ARBA" id="ARBA00022490"/>
    </source>
</evidence>
<feature type="domain" description="Gelsolin-like" evidence="23">
    <location>
        <begin position="637"/>
        <end position="712"/>
    </location>
</feature>
<evidence type="ECO:0000256" key="12">
    <source>
        <dbReference type="ARBA" id="ARBA00022737"/>
    </source>
</evidence>
<evidence type="ECO:0000256" key="19">
    <source>
        <dbReference type="ARBA" id="ARBA00023273"/>
    </source>
</evidence>
<dbReference type="GO" id="GO:0051015">
    <property type="term" value="F:actin filament binding"/>
    <property type="evidence" value="ECO:0007669"/>
    <property type="project" value="UniProtKB-UniRule"/>
</dbReference>
<dbReference type="Pfam" id="PF00626">
    <property type="entry name" value="Gelsolin"/>
    <property type="match status" value="6"/>
</dbReference>
<keyword evidence="11" id="KW-0479">Metal-binding</keyword>
<protein>
    <recommendedName>
        <fullName evidence="7 22">Gelsolin</fullName>
        <shortName evidence="22">ADF</shortName>
    </recommendedName>
    <alternativeName>
        <fullName evidence="22">Actin-depolymerizing factor</fullName>
    </alternativeName>
</protein>
<dbReference type="FunFam" id="3.40.20.10:FF:000004">
    <property type="entry name" value="Gelsolin"/>
    <property type="match status" value="1"/>
</dbReference>
<keyword evidence="12" id="KW-0677">Repeat</keyword>
<dbReference type="GO" id="GO:0015629">
    <property type="term" value="C:actin cytoskeleton"/>
    <property type="evidence" value="ECO:0007669"/>
    <property type="project" value="TreeGrafter"/>
</dbReference>
<evidence type="ECO:0000256" key="2">
    <source>
        <dbReference type="ARBA" id="ARBA00004223"/>
    </source>
</evidence>
<feature type="domain" description="Gelsolin-like" evidence="23">
    <location>
        <begin position="26"/>
        <end position="106"/>
    </location>
</feature>
<evidence type="ECO:0000256" key="8">
    <source>
        <dbReference type="ARBA" id="ARBA00022467"/>
    </source>
</evidence>
<organism evidence="24 25">
    <name type="scientific">Anguilla anguilla</name>
    <name type="common">European freshwater eel</name>
    <name type="synonym">Muraena anguilla</name>
    <dbReference type="NCBI Taxonomy" id="7936"/>
    <lineage>
        <taxon>Eukaryota</taxon>
        <taxon>Metazoa</taxon>
        <taxon>Chordata</taxon>
        <taxon>Craniata</taxon>
        <taxon>Vertebrata</taxon>
        <taxon>Euteleostomi</taxon>
        <taxon>Actinopterygii</taxon>
        <taxon>Neopterygii</taxon>
        <taxon>Teleostei</taxon>
        <taxon>Anguilliformes</taxon>
        <taxon>Anguillidae</taxon>
        <taxon>Anguilla</taxon>
    </lineage>
</organism>
<sequence>MVYHPQFERAGKQPGLQVWRIEDKDLAPVPTELYGGFYKGDAYLVLNTTKQRSGDLQYSLHFWLGETSTVVENGVAAVFTTQMDEYLDDKPVQYREVQGNETNEFLGYFKDGIKYMEGGVASGFRHVVTNEVEIQRLLHVQGRHIVRAVEVPVSWQSFNQGDCFILDLGNEIYQWFGSQCSGYERLKSTRVAKGIRDSERGGRANVHVCDEGDEPEKMLEILGPKPDLPEVHTEDVKADTLKRKHAKLYKISNATGDVDITTVAEDSPFSQSALESSDCFILDHGSNGEIFIWKGKDANRDERKAALKAAEEFIDKMEYPKHTQVHILPEMGETPLFKQFFRLWRDVDQTEGLGQCHVSSSIARIRKVPFDASALHECAAMAAQHRLLDDGSGEKQIWRIEGGDKVAVDPSTYGQFYGGDSYIILYNYHHGAKEGQIIYMWQGVDSSQDETAASAILAAQLDEELGGKPVQVEGAPLLSQVRVVQGKEPAQLMSLFGGQPMVVHKNGTSREGGQAEPAETRLFQLRANPAGGTRAVEVDASASELNSNDVFVLVTPATTFTWVGQGASDAEKHGAQQLCDILGVSASELAEGEETDDFWEALGGKAEYCTSLRLKDKMDVHPPRLFVCSNKTGQFMIEEVPGEMTQDDLATDDIMILDTWDELFVWIGKEANEEEKAAVMTSAIQYIKTDPSGRDPQTPIEMIKQEFEPPTFTGWFLGWDDDYWGTDALQRAMAELEA</sequence>
<dbReference type="CDD" id="cd11289">
    <property type="entry name" value="gelsolin_S2_like"/>
    <property type="match status" value="1"/>
</dbReference>
<dbReference type="PANTHER" id="PTHR11977">
    <property type="entry name" value="VILLIN"/>
    <property type="match status" value="1"/>
</dbReference>
<proteinExistence type="inferred from homology"/>
<dbReference type="GO" id="GO:0007417">
    <property type="term" value="P:central nervous system development"/>
    <property type="evidence" value="ECO:0007669"/>
    <property type="project" value="TreeGrafter"/>
</dbReference>
<dbReference type="CDD" id="cd11290">
    <property type="entry name" value="gelsolin_S1_like"/>
    <property type="match status" value="1"/>
</dbReference>
<dbReference type="GO" id="GO:0001726">
    <property type="term" value="C:ruffle"/>
    <property type="evidence" value="ECO:0007669"/>
    <property type="project" value="UniProtKB-SubCell"/>
</dbReference>
<evidence type="ECO:0000256" key="11">
    <source>
        <dbReference type="ARBA" id="ARBA00022723"/>
    </source>
</evidence>
<evidence type="ECO:0000256" key="14">
    <source>
        <dbReference type="ARBA" id="ARBA00022837"/>
    </source>
</evidence>
<keyword evidence="16 22" id="KW-0009">Actin-binding</keyword>
<keyword evidence="19" id="KW-0966">Cell projection</keyword>
<keyword evidence="25" id="KW-1185">Reference proteome</keyword>
<dbReference type="PRINTS" id="PR00597">
    <property type="entry name" value="GELSOLIN"/>
</dbReference>
<keyword evidence="9 22" id="KW-0963">Cytoplasm</keyword>
<feature type="domain" description="Gelsolin-like" evidence="23">
    <location>
        <begin position="534"/>
        <end position="578"/>
    </location>
</feature>
<evidence type="ECO:0000259" key="23">
    <source>
        <dbReference type="Pfam" id="PF00626"/>
    </source>
</evidence>
<keyword evidence="15" id="KW-0007">Acetylation</keyword>
<keyword evidence="17" id="KW-0206">Cytoskeleton</keyword>
<dbReference type="GO" id="GO:0051016">
    <property type="term" value="P:barbed-end actin filament capping"/>
    <property type="evidence" value="ECO:0007669"/>
    <property type="project" value="UniProtKB-UniRule"/>
</dbReference>
<dbReference type="GO" id="GO:0005546">
    <property type="term" value="F:phosphatidylinositol-4,5-bisphosphate binding"/>
    <property type="evidence" value="ECO:0007669"/>
    <property type="project" value="TreeGrafter"/>
</dbReference>
<dbReference type="GO" id="GO:0060271">
    <property type="term" value="P:cilium assembly"/>
    <property type="evidence" value="ECO:0007669"/>
    <property type="project" value="UniProtKB-UniRule"/>
</dbReference>
<comment type="subcellular location">
    <subcellularLocation>
        <location evidence="5">Cell projection</location>
        <location evidence="5">Lamellipodium</location>
    </subcellularLocation>
    <subcellularLocation>
        <location evidence="4">Cell projection</location>
        <location evidence="4">Ruffle</location>
    </subcellularLocation>
    <subcellularLocation>
        <location evidence="3 22">Cytoplasm</location>
        <location evidence="3 22">Cytoskeleton</location>
    </subcellularLocation>
    <subcellularLocation>
        <location evidence="2">Melanosome</location>
    </subcellularLocation>
    <subcellularLocation>
        <location evidence="1">Nucleus</location>
    </subcellularLocation>
</comment>
<keyword evidence="14" id="KW-0106">Calcium</keyword>
<dbReference type="InterPro" id="IPR029006">
    <property type="entry name" value="ADF-H/Gelsolin-like_dom_sf"/>
</dbReference>
<name>A0A9D3M2U6_ANGAN</name>
<evidence type="ECO:0000256" key="16">
    <source>
        <dbReference type="ARBA" id="ARBA00023203"/>
    </source>
</evidence>
<dbReference type="FunFam" id="3.40.20.10:FF:000040">
    <property type="entry name" value="macrophage-capping protein-like isoform X1"/>
    <property type="match status" value="1"/>
</dbReference>
<dbReference type="GO" id="GO:0008154">
    <property type="term" value="P:actin polymerization or depolymerization"/>
    <property type="evidence" value="ECO:0007669"/>
    <property type="project" value="TreeGrafter"/>
</dbReference>
<evidence type="ECO:0000256" key="20">
    <source>
        <dbReference type="ARBA" id="ARBA00025132"/>
    </source>
</evidence>
<evidence type="ECO:0000256" key="5">
    <source>
        <dbReference type="ARBA" id="ARBA00004510"/>
    </source>
</evidence>
<feature type="domain" description="Gelsolin-like" evidence="23">
    <location>
        <begin position="405"/>
        <end position="492"/>
    </location>
</feature>
<dbReference type="GO" id="GO:0042470">
    <property type="term" value="C:melanosome"/>
    <property type="evidence" value="ECO:0007669"/>
    <property type="project" value="UniProtKB-SubCell"/>
</dbReference>
<keyword evidence="18" id="KW-0539">Nucleus</keyword>
<dbReference type="AlphaFoldDB" id="A0A9D3M2U6"/>
<dbReference type="InterPro" id="IPR007122">
    <property type="entry name" value="Villin/Gelsolin"/>
</dbReference>
<dbReference type="PANTHER" id="PTHR11977:SF29">
    <property type="entry name" value="GELSOLIN"/>
    <property type="match status" value="1"/>
</dbReference>
<evidence type="ECO:0000256" key="15">
    <source>
        <dbReference type="ARBA" id="ARBA00022990"/>
    </source>
</evidence>
<gene>
    <name evidence="24" type="ORF">ANANG_G00193150</name>
</gene>
<evidence type="ECO:0000256" key="13">
    <source>
        <dbReference type="ARBA" id="ARBA00022794"/>
    </source>
</evidence>
<comment type="function">
    <text evidence="20 22">Calcium-regulated, actin-modulating protein that binds to the plus (or barbed) ends of actin monomers or filaments, preventing monomer exchange (end-blocking or capping). It can promote the assembly of monomers into filaments (nucleation) as well as sever filaments already formed. Plays a role in ciliogenesis.</text>
</comment>
<evidence type="ECO:0000256" key="10">
    <source>
        <dbReference type="ARBA" id="ARBA00022553"/>
    </source>
</evidence>
<evidence type="ECO:0000313" key="25">
    <source>
        <dbReference type="Proteomes" id="UP001044222"/>
    </source>
</evidence>
<evidence type="ECO:0000256" key="3">
    <source>
        <dbReference type="ARBA" id="ARBA00004245"/>
    </source>
</evidence>
<dbReference type="GO" id="GO:0046872">
    <property type="term" value="F:metal ion binding"/>
    <property type="evidence" value="ECO:0007669"/>
    <property type="project" value="UniProtKB-KW"/>
</dbReference>
<dbReference type="FunFam" id="3.40.20.10:FF:000005">
    <property type="entry name" value="Gelsolin"/>
    <property type="match status" value="1"/>
</dbReference>
<dbReference type="GO" id="GO:0051014">
    <property type="term" value="P:actin filament severing"/>
    <property type="evidence" value="ECO:0007669"/>
    <property type="project" value="UniProtKB-UniRule"/>
</dbReference>
<dbReference type="Gene3D" id="3.40.20.10">
    <property type="entry name" value="Severin"/>
    <property type="match status" value="6"/>
</dbReference>
<dbReference type="Proteomes" id="UP001044222">
    <property type="component" value="Chromosome 10"/>
</dbReference>
<evidence type="ECO:0000256" key="6">
    <source>
        <dbReference type="ARBA" id="ARBA00008418"/>
    </source>
</evidence>
<evidence type="ECO:0000256" key="4">
    <source>
        <dbReference type="ARBA" id="ARBA00004466"/>
    </source>
</evidence>
<dbReference type="FunFam" id="3.40.20.10:FF:000002">
    <property type="entry name" value="Gelsolin"/>
    <property type="match status" value="1"/>
</dbReference>
<dbReference type="FunFam" id="3.40.20.10:FF:000037">
    <property type="entry name" value="macrophage-capping protein-like isoform X2"/>
    <property type="match status" value="1"/>
</dbReference>
<dbReference type="InterPro" id="IPR007123">
    <property type="entry name" value="Gelsolin-like_dom"/>
</dbReference>
<reference evidence="24" key="1">
    <citation type="submission" date="2021-01" db="EMBL/GenBank/DDBJ databases">
        <title>A chromosome-scale assembly of European eel, Anguilla anguilla.</title>
        <authorList>
            <person name="Henkel C."/>
            <person name="Jong-Raadsen S.A."/>
            <person name="Dufour S."/>
            <person name="Weltzien F.-A."/>
            <person name="Palstra A.P."/>
            <person name="Pelster B."/>
            <person name="Spaink H.P."/>
            <person name="Van Den Thillart G.E."/>
            <person name="Jansen H."/>
            <person name="Zahm M."/>
            <person name="Klopp C."/>
            <person name="Cedric C."/>
            <person name="Louis A."/>
            <person name="Berthelot C."/>
            <person name="Parey E."/>
            <person name="Roest Crollius H."/>
            <person name="Montfort J."/>
            <person name="Robinson-Rechavi M."/>
            <person name="Bucao C."/>
            <person name="Bouchez O."/>
            <person name="Gislard M."/>
            <person name="Lluch J."/>
            <person name="Milhes M."/>
            <person name="Lampietro C."/>
            <person name="Lopez Roques C."/>
            <person name="Donnadieu C."/>
            <person name="Braasch I."/>
            <person name="Desvignes T."/>
            <person name="Postlethwait J."/>
            <person name="Bobe J."/>
            <person name="Guiguen Y."/>
            <person name="Dirks R."/>
        </authorList>
    </citation>
    <scope>NUCLEOTIDE SEQUENCE</scope>
    <source>
        <strain evidence="24">Tag_6206</strain>
        <tissue evidence="24">Liver</tissue>
    </source>
</reference>
<feature type="domain" description="Gelsolin-like" evidence="23">
    <location>
        <begin position="264"/>
        <end position="337"/>
    </location>
</feature>